<name>A0A0E9T6J2_ANGAN</name>
<evidence type="ECO:0000313" key="1">
    <source>
        <dbReference type="EMBL" id="JAH48308.1"/>
    </source>
</evidence>
<organism evidence="1">
    <name type="scientific">Anguilla anguilla</name>
    <name type="common">European freshwater eel</name>
    <name type="synonym">Muraena anguilla</name>
    <dbReference type="NCBI Taxonomy" id="7936"/>
    <lineage>
        <taxon>Eukaryota</taxon>
        <taxon>Metazoa</taxon>
        <taxon>Chordata</taxon>
        <taxon>Craniata</taxon>
        <taxon>Vertebrata</taxon>
        <taxon>Euteleostomi</taxon>
        <taxon>Actinopterygii</taxon>
        <taxon>Neopterygii</taxon>
        <taxon>Teleostei</taxon>
        <taxon>Anguilliformes</taxon>
        <taxon>Anguillidae</taxon>
        <taxon>Anguilla</taxon>
    </lineage>
</organism>
<sequence>MPRKKLNDGTNSKSNFTEY</sequence>
<proteinExistence type="predicted"/>
<reference evidence="1" key="1">
    <citation type="submission" date="2014-11" db="EMBL/GenBank/DDBJ databases">
        <authorList>
            <person name="Amaro Gonzalez C."/>
        </authorList>
    </citation>
    <scope>NUCLEOTIDE SEQUENCE</scope>
</reference>
<dbReference type="AlphaFoldDB" id="A0A0E9T6J2"/>
<protein>
    <submittedName>
        <fullName evidence="1">Uncharacterized protein</fullName>
    </submittedName>
</protein>
<reference evidence="1" key="2">
    <citation type="journal article" date="2015" name="Fish Shellfish Immunol.">
        <title>Early steps in the European eel (Anguilla anguilla)-Vibrio vulnificus interaction in the gills: Role of the RtxA13 toxin.</title>
        <authorList>
            <person name="Callol A."/>
            <person name="Pajuelo D."/>
            <person name="Ebbesson L."/>
            <person name="Teles M."/>
            <person name="MacKenzie S."/>
            <person name="Amaro C."/>
        </authorList>
    </citation>
    <scope>NUCLEOTIDE SEQUENCE</scope>
</reference>
<accession>A0A0E9T6J2</accession>
<dbReference type="EMBL" id="GBXM01060269">
    <property type="protein sequence ID" value="JAH48308.1"/>
    <property type="molecule type" value="Transcribed_RNA"/>
</dbReference>